<reference evidence="2 3" key="1">
    <citation type="journal article" date="2019" name="Nat. Ecol. Evol.">
        <title>Megaphylogeny resolves global patterns of mushroom evolution.</title>
        <authorList>
            <person name="Varga T."/>
            <person name="Krizsan K."/>
            <person name="Foldi C."/>
            <person name="Dima B."/>
            <person name="Sanchez-Garcia M."/>
            <person name="Sanchez-Ramirez S."/>
            <person name="Szollosi G.J."/>
            <person name="Szarkandi J.G."/>
            <person name="Papp V."/>
            <person name="Albert L."/>
            <person name="Andreopoulos W."/>
            <person name="Angelini C."/>
            <person name="Antonin V."/>
            <person name="Barry K.W."/>
            <person name="Bougher N.L."/>
            <person name="Buchanan P."/>
            <person name="Buyck B."/>
            <person name="Bense V."/>
            <person name="Catcheside P."/>
            <person name="Chovatia M."/>
            <person name="Cooper J."/>
            <person name="Damon W."/>
            <person name="Desjardin D."/>
            <person name="Finy P."/>
            <person name="Geml J."/>
            <person name="Haridas S."/>
            <person name="Hughes K."/>
            <person name="Justo A."/>
            <person name="Karasinski D."/>
            <person name="Kautmanova I."/>
            <person name="Kiss B."/>
            <person name="Kocsube S."/>
            <person name="Kotiranta H."/>
            <person name="LaButti K.M."/>
            <person name="Lechner B.E."/>
            <person name="Liimatainen K."/>
            <person name="Lipzen A."/>
            <person name="Lukacs Z."/>
            <person name="Mihaltcheva S."/>
            <person name="Morgado L.N."/>
            <person name="Niskanen T."/>
            <person name="Noordeloos M.E."/>
            <person name="Ohm R.A."/>
            <person name="Ortiz-Santana B."/>
            <person name="Ovrebo C."/>
            <person name="Racz N."/>
            <person name="Riley R."/>
            <person name="Savchenko A."/>
            <person name="Shiryaev A."/>
            <person name="Soop K."/>
            <person name="Spirin V."/>
            <person name="Szebenyi C."/>
            <person name="Tomsovsky M."/>
            <person name="Tulloss R.E."/>
            <person name="Uehling J."/>
            <person name="Grigoriev I.V."/>
            <person name="Vagvolgyi C."/>
            <person name="Papp T."/>
            <person name="Martin F.M."/>
            <person name="Miettinen O."/>
            <person name="Hibbett D.S."/>
            <person name="Nagy L.G."/>
        </authorList>
    </citation>
    <scope>NUCLEOTIDE SEQUENCE [LARGE SCALE GENOMIC DNA]</scope>
    <source>
        <strain evidence="2 3">CBS 962.96</strain>
    </source>
</reference>
<accession>A0A4S8LH29</accession>
<dbReference type="EMBL" id="ML179413">
    <property type="protein sequence ID" value="THU88314.1"/>
    <property type="molecule type" value="Genomic_DNA"/>
</dbReference>
<evidence type="ECO:0000256" key="1">
    <source>
        <dbReference type="SAM" id="MobiDB-lite"/>
    </source>
</evidence>
<organism evidence="2 3">
    <name type="scientific">Dendrothele bispora (strain CBS 962.96)</name>
    <dbReference type="NCBI Taxonomy" id="1314807"/>
    <lineage>
        <taxon>Eukaryota</taxon>
        <taxon>Fungi</taxon>
        <taxon>Dikarya</taxon>
        <taxon>Basidiomycota</taxon>
        <taxon>Agaricomycotina</taxon>
        <taxon>Agaricomycetes</taxon>
        <taxon>Agaricomycetidae</taxon>
        <taxon>Agaricales</taxon>
        <taxon>Agaricales incertae sedis</taxon>
        <taxon>Dendrothele</taxon>
    </lineage>
</organism>
<dbReference type="Proteomes" id="UP000297245">
    <property type="component" value="Unassembled WGS sequence"/>
</dbReference>
<protein>
    <submittedName>
        <fullName evidence="2">Uncharacterized protein</fullName>
    </submittedName>
</protein>
<name>A0A4S8LH29_DENBC</name>
<evidence type="ECO:0000313" key="3">
    <source>
        <dbReference type="Proteomes" id="UP000297245"/>
    </source>
</evidence>
<gene>
    <name evidence="2" type="ORF">K435DRAFT_866394</name>
</gene>
<keyword evidence="3" id="KW-1185">Reference proteome</keyword>
<evidence type="ECO:0000313" key="2">
    <source>
        <dbReference type="EMBL" id="THU88314.1"/>
    </source>
</evidence>
<dbReference type="AlphaFoldDB" id="A0A4S8LH29"/>
<sequence length="165" mass="19763">MTEQSDKEFIRQNSHRDPTNPMGWDSKEQWQQFQIIRRRLLVNKMERKDQRDAARYQRLKPELLQAARKHNEQRSLALQSDPEKKREFQERHCQVQARYRERNRPQLATKEKQRCVLQKTGSSVPFTAELECTSEKTDALESPDLGTRNQVLTPMRLRFVSLLER</sequence>
<feature type="compositionally biased region" description="Basic and acidic residues" evidence="1">
    <location>
        <begin position="1"/>
        <end position="18"/>
    </location>
</feature>
<feature type="region of interest" description="Disordered" evidence="1">
    <location>
        <begin position="1"/>
        <end position="26"/>
    </location>
</feature>
<proteinExistence type="predicted"/>
<feature type="region of interest" description="Disordered" evidence="1">
    <location>
        <begin position="68"/>
        <end position="88"/>
    </location>
</feature>